<gene>
    <name evidence="1" type="ORF">C1S65_17930</name>
</gene>
<name>A0AAD0PFV1_PSEPU</name>
<accession>A0AAD0PFV1</accession>
<proteinExistence type="predicted"/>
<dbReference type="AlphaFoldDB" id="A0AAD0PFV1"/>
<evidence type="ECO:0000313" key="1">
    <source>
        <dbReference type="EMBL" id="AXA25898.1"/>
    </source>
</evidence>
<evidence type="ECO:0000313" key="2">
    <source>
        <dbReference type="Proteomes" id="UP000251617"/>
    </source>
</evidence>
<dbReference type="InterPro" id="IPR008861">
    <property type="entry name" value="GpX-like"/>
</dbReference>
<dbReference type="Proteomes" id="UP000251617">
    <property type="component" value="Chromosome"/>
</dbReference>
<dbReference type="RefSeq" id="WP_112898774.1">
    <property type="nucleotide sequence ID" value="NZ_CP030750.1"/>
</dbReference>
<dbReference type="EMBL" id="CP030750">
    <property type="protein sequence ID" value="AXA25898.1"/>
    <property type="molecule type" value="Genomic_DNA"/>
</dbReference>
<protein>
    <submittedName>
        <fullName evidence="1">Phage tail protein</fullName>
    </submittedName>
</protein>
<reference evidence="1 2" key="1">
    <citation type="submission" date="2018-06" db="EMBL/GenBank/DDBJ databases">
        <title>The genome of Pseudomonas putida NX-1, a lignin degrader.</title>
        <authorList>
            <person name="Xu Z."/>
        </authorList>
    </citation>
    <scope>NUCLEOTIDE SEQUENCE [LARGE SCALE GENOMIC DNA]</scope>
    <source>
        <strain evidence="1 2">NX-1</strain>
    </source>
</reference>
<dbReference type="Pfam" id="PF05489">
    <property type="entry name" value="Phage_tail_X"/>
    <property type="match status" value="1"/>
</dbReference>
<sequence>MALICRTSDGDLLDTLCNGYYGHLRGTVEAVLEANQGLADEPQPYRAGILITLPDLAEPEAEEITLWD</sequence>
<organism evidence="1 2">
    <name type="scientific">Pseudomonas putida</name>
    <name type="common">Arthrobacter siderocapsulatus</name>
    <dbReference type="NCBI Taxonomy" id="303"/>
    <lineage>
        <taxon>Bacteria</taxon>
        <taxon>Pseudomonadati</taxon>
        <taxon>Pseudomonadota</taxon>
        <taxon>Gammaproteobacteria</taxon>
        <taxon>Pseudomonadales</taxon>
        <taxon>Pseudomonadaceae</taxon>
        <taxon>Pseudomonas</taxon>
    </lineage>
</organism>